<evidence type="ECO:0000313" key="2">
    <source>
        <dbReference type="WBParaSite" id="nRc.2.0.1.t11090-RA"/>
    </source>
</evidence>
<dbReference type="WBParaSite" id="nRc.2.0.1.t11090-RA">
    <property type="protein sequence ID" value="nRc.2.0.1.t11090-RA"/>
    <property type="gene ID" value="nRc.2.0.1.g11090"/>
</dbReference>
<protein>
    <submittedName>
        <fullName evidence="2">Uncharacterized protein</fullName>
    </submittedName>
</protein>
<organism evidence="1 2">
    <name type="scientific">Romanomermis culicivorax</name>
    <name type="common">Nematode worm</name>
    <dbReference type="NCBI Taxonomy" id="13658"/>
    <lineage>
        <taxon>Eukaryota</taxon>
        <taxon>Metazoa</taxon>
        <taxon>Ecdysozoa</taxon>
        <taxon>Nematoda</taxon>
        <taxon>Enoplea</taxon>
        <taxon>Dorylaimia</taxon>
        <taxon>Mermithida</taxon>
        <taxon>Mermithoidea</taxon>
        <taxon>Mermithidae</taxon>
        <taxon>Romanomermis</taxon>
    </lineage>
</organism>
<dbReference type="AlphaFoldDB" id="A0A915IA87"/>
<reference evidence="2" key="1">
    <citation type="submission" date="2022-11" db="UniProtKB">
        <authorList>
            <consortium name="WormBaseParasite"/>
        </authorList>
    </citation>
    <scope>IDENTIFICATION</scope>
</reference>
<dbReference type="Proteomes" id="UP000887565">
    <property type="component" value="Unplaced"/>
</dbReference>
<sequence length="51" mass="6030">MDIIFASEELHVQGLIGYADWYCYICFMRPEIHVCCVSLLELNWRHDSVPL</sequence>
<keyword evidence="1" id="KW-1185">Reference proteome</keyword>
<evidence type="ECO:0000313" key="1">
    <source>
        <dbReference type="Proteomes" id="UP000887565"/>
    </source>
</evidence>
<accession>A0A915IA87</accession>
<name>A0A915IA87_ROMCU</name>
<proteinExistence type="predicted"/>